<dbReference type="SUPFAM" id="SSF53756">
    <property type="entry name" value="UDP-Glycosyltransferase/glycogen phosphorylase"/>
    <property type="match status" value="1"/>
</dbReference>
<dbReference type="Gene3D" id="3.40.50.2000">
    <property type="entry name" value="Glycogen Phosphorylase B"/>
    <property type="match status" value="1"/>
</dbReference>
<gene>
    <name evidence="2" type="ORF">ABV408_11210</name>
</gene>
<evidence type="ECO:0000313" key="2">
    <source>
        <dbReference type="EMBL" id="XCJ78014.1"/>
    </source>
</evidence>
<feature type="region of interest" description="Disordered" evidence="1">
    <location>
        <begin position="1"/>
        <end position="36"/>
    </location>
</feature>
<dbReference type="EC" id="2.4.-.-" evidence="2"/>
<proteinExistence type="predicted"/>
<sequence length="392" mass="44700">MKTSPCAEPNTALSSGVRASRTAREQTPLTPRAKKARRKRLAALRETPRRPYQACRWLVLSDGAHPTEDIYFRGLIPRLAQVGQRTVYLDTRARSPWRYWPLQAYAWRGANVVITRSLSASWLDWLTRFRGWFGEIYYLLDDDLLAAARDLSLPEEYRLRMQALVCEIQPRLFALADEVVVCSENLATTTRQHHRRVSVLPPSLISPLPDYSHHRGKRVEIGFHGTRAHLADLEALLPAIRAVHDVRSESDFEIMLGANAPETLSRLDRVSCPDARMWADFLTYQRQRRLHIGLAPLLPTPFNRGKSWIKLLDIAVMGGVGLYSARAPYSQVITDGVDGLLVEDDAKAWEEALRRLIQYPDERESMARAAGRRAREVGDPAIAEMFWRQRGE</sequence>
<dbReference type="AlphaFoldDB" id="A0AB74U946"/>
<keyword evidence="2" id="KW-0808">Transferase</keyword>
<keyword evidence="2" id="KW-0328">Glycosyltransferase</keyword>
<dbReference type="GO" id="GO:0016757">
    <property type="term" value="F:glycosyltransferase activity"/>
    <property type="evidence" value="ECO:0007669"/>
    <property type="project" value="UniProtKB-KW"/>
</dbReference>
<protein>
    <submittedName>
        <fullName evidence="2">Glycosyltransferase</fullName>
        <ecNumber evidence="2">2.4.-.-</ecNumber>
    </submittedName>
</protein>
<evidence type="ECO:0000256" key="1">
    <source>
        <dbReference type="SAM" id="MobiDB-lite"/>
    </source>
</evidence>
<dbReference type="RefSeq" id="WP_353979036.1">
    <property type="nucleotide sequence ID" value="NZ_CP159578.1"/>
</dbReference>
<reference evidence="2" key="1">
    <citation type="submission" date="2024-06" db="EMBL/GenBank/DDBJ databases">
        <title>Complete genome of Salinicola endophyticus HNIBRBA4755.</title>
        <authorList>
            <person name="Shin S.Y."/>
            <person name="Kang H."/>
            <person name="Song J."/>
        </authorList>
    </citation>
    <scope>NUCLEOTIDE SEQUENCE</scope>
    <source>
        <strain evidence="2">HNIBRBA4755</strain>
    </source>
</reference>
<dbReference type="EMBL" id="CP159578">
    <property type="protein sequence ID" value="XCJ78014.1"/>
    <property type="molecule type" value="Genomic_DNA"/>
</dbReference>
<organism evidence="2">
    <name type="scientific">Salinicola endophyticus</name>
    <dbReference type="NCBI Taxonomy" id="1949083"/>
    <lineage>
        <taxon>Bacteria</taxon>
        <taxon>Pseudomonadati</taxon>
        <taxon>Pseudomonadota</taxon>
        <taxon>Gammaproteobacteria</taxon>
        <taxon>Oceanospirillales</taxon>
        <taxon>Halomonadaceae</taxon>
        <taxon>Salinicola</taxon>
    </lineage>
</organism>
<accession>A0AB74U946</accession>
<name>A0AB74U946_9GAMM</name>